<protein>
    <submittedName>
        <fullName evidence="2">Uncharacterized protein</fullName>
    </submittedName>
</protein>
<evidence type="ECO:0000313" key="2">
    <source>
        <dbReference type="EMBL" id="ONK66784.1"/>
    </source>
</evidence>
<gene>
    <name evidence="2" type="ORF">A4U43_C06F11930</name>
</gene>
<dbReference type="AlphaFoldDB" id="A0A5P1ELX3"/>
<evidence type="ECO:0000256" key="1">
    <source>
        <dbReference type="SAM" id="MobiDB-lite"/>
    </source>
</evidence>
<reference evidence="3" key="1">
    <citation type="journal article" date="2017" name="Nat. Commun.">
        <title>The asparagus genome sheds light on the origin and evolution of a young Y chromosome.</title>
        <authorList>
            <person name="Harkess A."/>
            <person name="Zhou J."/>
            <person name="Xu C."/>
            <person name="Bowers J.E."/>
            <person name="Van der Hulst R."/>
            <person name="Ayyampalayam S."/>
            <person name="Mercati F."/>
            <person name="Riccardi P."/>
            <person name="McKain M.R."/>
            <person name="Kakrana A."/>
            <person name="Tang H."/>
            <person name="Ray J."/>
            <person name="Groenendijk J."/>
            <person name="Arikit S."/>
            <person name="Mathioni S.M."/>
            <person name="Nakano M."/>
            <person name="Shan H."/>
            <person name="Telgmann-Rauber A."/>
            <person name="Kanno A."/>
            <person name="Yue Z."/>
            <person name="Chen H."/>
            <person name="Li W."/>
            <person name="Chen Y."/>
            <person name="Xu X."/>
            <person name="Zhang Y."/>
            <person name="Luo S."/>
            <person name="Chen H."/>
            <person name="Gao J."/>
            <person name="Mao Z."/>
            <person name="Pires J.C."/>
            <person name="Luo M."/>
            <person name="Kudrna D."/>
            <person name="Wing R.A."/>
            <person name="Meyers B.C."/>
            <person name="Yi K."/>
            <person name="Kong H."/>
            <person name="Lavrijsen P."/>
            <person name="Sunseri F."/>
            <person name="Falavigna A."/>
            <person name="Ye Y."/>
            <person name="Leebens-Mack J.H."/>
            <person name="Chen G."/>
        </authorList>
    </citation>
    <scope>NUCLEOTIDE SEQUENCE [LARGE SCALE GENOMIC DNA]</scope>
    <source>
        <strain evidence="3">cv. DH0086</strain>
    </source>
</reference>
<dbReference type="Gramene" id="ONK66784">
    <property type="protein sequence ID" value="ONK66784"/>
    <property type="gene ID" value="A4U43_C06F11930"/>
</dbReference>
<feature type="region of interest" description="Disordered" evidence="1">
    <location>
        <begin position="1"/>
        <end position="33"/>
    </location>
</feature>
<accession>A0A5P1ELX3</accession>
<keyword evidence="3" id="KW-1185">Reference proteome</keyword>
<proteinExistence type="predicted"/>
<evidence type="ECO:0000313" key="3">
    <source>
        <dbReference type="Proteomes" id="UP000243459"/>
    </source>
</evidence>
<dbReference type="EMBL" id="CM007386">
    <property type="protein sequence ID" value="ONK66784.1"/>
    <property type="molecule type" value="Genomic_DNA"/>
</dbReference>
<name>A0A5P1ELX3_ASPOF</name>
<organism evidence="2 3">
    <name type="scientific">Asparagus officinalis</name>
    <name type="common">Garden asparagus</name>
    <dbReference type="NCBI Taxonomy" id="4686"/>
    <lineage>
        <taxon>Eukaryota</taxon>
        <taxon>Viridiplantae</taxon>
        <taxon>Streptophyta</taxon>
        <taxon>Embryophyta</taxon>
        <taxon>Tracheophyta</taxon>
        <taxon>Spermatophyta</taxon>
        <taxon>Magnoliopsida</taxon>
        <taxon>Liliopsida</taxon>
        <taxon>Asparagales</taxon>
        <taxon>Asparagaceae</taxon>
        <taxon>Asparagoideae</taxon>
        <taxon>Asparagus</taxon>
    </lineage>
</organism>
<sequence length="202" mass="22247">MRQYLVGSSGVGPQFGQEPDPEHRGVGGAREIWPDGTGPVFVSQAFRGGNFPDDSEWATESSALRDSEIKRLRREVDESNRKTRRLDEALQERDCAKLGPVLKRLPARVLCLNHPTGQARSLLGLRALESKQHHLRPCRILGERGQRGVEGQLLLAFLPLGLGARPLSLEEVYGYVEWSATVPLFAQKGVPRGRQVHPGGAS</sequence>
<dbReference type="Proteomes" id="UP000243459">
    <property type="component" value="Chromosome 6"/>
</dbReference>